<keyword evidence="2" id="KW-0472">Membrane</keyword>
<dbReference type="EMBL" id="FOGQ01000008">
    <property type="protein sequence ID" value="SES11434.1"/>
    <property type="molecule type" value="Genomic_DNA"/>
</dbReference>
<evidence type="ECO:0000256" key="1">
    <source>
        <dbReference type="SAM" id="MobiDB-lite"/>
    </source>
</evidence>
<reference evidence="4" key="1">
    <citation type="submission" date="2016-10" db="EMBL/GenBank/DDBJ databases">
        <authorList>
            <person name="Varghese N."/>
            <person name="Submissions S."/>
        </authorList>
    </citation>
    <scope>NUCLEOTIDE SEQUENCE [LARGE SCALE GENOMIC DNA]</scope>
    <source>
        <strain evidence="4">DSM 20524</strain>
    </source>
</reference>
<dbReference type="Proteomes" id="UP000198929">
    <property type="component" value="Unassembled WGS sequence"/>
</dbReference>
<gene>
    <name evidence="3" type="ORF">SAMN05661109_01916</name>
</gene>
<sequence length="204" mass="22427">SKAHFDGHYLTVTTKGSTTTLATLLYAASAMITGTTELWAIFHGDQPGERRSGTVFFIGLVFVGLSIYLLAHVHHRNIDSFSPEKYSFSYPAKKSELHTTSTPRYQKGWSVLNAPWVLTITADFTTTGNPKKLPTIRETKNGESTHINIPIPLTSNVSRTHIARWLTTGTVSPQLHALGIPYEQPPSTQPTTTTPPTQQEGVQP</sequence>
<feature type="transmembrane region" description="Helical" evidence="2">
    <location>
        <begin position="20"/>
        <end position="42"/>
    </location>
</feature>
<protein>
    <submittedName>
        <fullName evidence="3">Uncharacterized protein</fullName>
    </submittedName>
</protein>
<feature type="non-terminal residue" evidence="3">
    <location>
        <position position="1"/>
    </location>
</feature>
<feature type="region of interest" description="Disordered" evidence="1">
    <location>
        <begin position="178"/>
        <end position="204"/>
    </location>
</feature>
<feature type="transmembrane region" description="Helical" evidence="2">
    <location>
        <begin position="54"/>
        <end position="71"/>
    </location>
</feature>
<keyword evidence="4" id="KW-1185">Reference proteome</keyword>
<evidence type="ECO:0000313" key="3">
    <source>
        <dbReference type="EMBL" id="SES11434.1"/>
    </source>
</evidence>
<evidence type="ECO:0000313" key="4">
    <source>
        <dbReference type="Proteomes" id="UP000198929"/>
    </source>
</evidence>
<organism evidence="3 4">
    <name type="scientific">Corynebacterium cystitidis DSM 20524</name>
    <dbReference type="NCBI Taxonomy" id="1121357"/>
    <lineage>
        <taxon>Bacteria</taxon>
        <taxon>Bacillati</taxon>
        <taxon>Actinomycetota</taxon>
        <taxon>Actinomycetes</taxon>
        <taxon>Mycobacteriales</taxon>
        <taxon>Corynebacteriaceae</taxon>
        <taxon>Corynebacterium</taxon>
    </lineage>
</organism>
<keyword evidence="2" id="KW-0812">Transmembrane</keyword>
<evidence type="ECO:0000256" key="2">
    <source>
        <dbReference type="SAM" id="Phobius"/>
    </source>
</evidence>
<keyword evidence="2" id="KW-1133">Transmembrane helix</keyword>
<feature type="compositionally biased region" description="Low complexity" evidence="1">
    <location>
        <begin position="189"/>
        <end position="204"/>
    </location>
</feature>
<name>A0A1H9UQL3_9CORY</name>
<proteinExistence type="predicted"/>
<accession>A0A1H9UQL3</accession>
<dbReference type="AlphaFoldDB" id="A0A1H9UQL3"/>
<dbReference type="RefSeq" id="WP_177178125.1">
    <property type="nucleotide sequence ID" value="NZ_FOGQ01000008.1"/>
</dbReference>